<dbReference type="GO" id="GO:0046872">
    <property type="term" value="F:metal ion binding"/>
    <property type="evidence" value="ECO:0007669"/>
    <property type="project" value="UniProtKB-KW"/>
</dbReference>
<organism evidence="3 4">
    <name type="scientific">Methanofervidicoccus abyssi</name>
    <dbReference type="NCBI Taxonomy" id="2082189"/>
    <lineage>
        <taxon>Archaea</taxon>
        <taxon>Methanobacteriati</taxon>
        <taxon>Methanobacteriota</taxon>
        <taxon>Methanomada group</taxon>
        <taxon>Methanococci</taxon>
        <taxon>Methanococcales</taxon>
        <taxon>Methanofervidicoccus</taxon>
    </lineage>
</organism>
<dbReference type="InterPro" id="IPR000979">
    <property type="entry name" value="Phosphodiesterase_MJ0936/Vps29"/>
</dbReference>
<dbReference type="GO" id="GO:0016787">
    <property type="term" value="F:hydrolase activity"/>
    <property type="evidence" value="ECO:0007669"/>
    <property type="project" value="UniProtKB-UniRule"/>
</dbReference>
<dbReference type="SUPFAM" id="SSF56300">
    <property type="entry name" value="Metallo-dependent phosphatases"/>
    <property type="match status" value="1"/>
</dbReference>
<name>A0A401HPG1_9EURY</name>
<dbReference type="Gene3D" id="3.60.21.10">
    <property type="match status" value="1"/>
</dbReference>
<dbReference type="AlphaFoldDB" id="A0A401HPG1"/>
<dbReference type="PANTHER" id="PTHR11124">
    <property type="entry name" value="VACUOLAR SORTING PROTEIN VPS29"/>
    <property type="match status" value="1"/>
</dbReference>
<keyword evidence="4" id="KW-1185">Reference proteome</keyword>
<dbReference type="NCBIfam" id="TIGR00040">
    <property type="entry name" value="yfcE"/>
    <property type="match status" value="1"/>
</dbReference>
<feature type="domain" description="Calcineurin-like phosphoesterase" evidence="2">
    <location>
        <begin position="5"/>
        <end position="156"/>
    </location>
</feature>
<evidence type="ECO:0000313" key="3">
    <source>
        <dbReference type="EMBL" id="GBF36154.1"/>
    </source>
</evidence>
<reference evidence="3 4" key="1">
    <citation type="journal article" date="2019" name="Int. J. Syst. Evol. Microbiol.">
        <title>Methanofervidicoccus abyssi gen. nov., sp. nov., a hydrogenotrophic methanogen, isolated from a hydrothermal vent chimney in the Mid-Cayman Spreading Center, the Caribbean Sea.</title>
        <authorList>
            <person name="Sakai S."/>
            <person name="Takaki Y."/>
            <person name="Miyazaki M."/>
            <person name="Ogawara M."/>
            <person name="Yanagawa K."/>
            <person name="Miyazaki J."/>
            <person name="Takai K."/>
        </authorList>
    </citation>
    <scope>NUCLEOTIDE SEQUENCE [LARGE SCALE GENOMIC DNA]</scope>
    <source>
        <strain evidence="3 4">HHB</strain>
    </source>
</reference>
<comment type="cofactor">
    <cofactor evidence="1">
        <name>a divalent metal cation</name>
        <dbReference type="ChEBI" id="CHEBI:60240"/>
    </cofactor>
</comment>
<protein>
    <recommendedName>
        <fullName evidence="1">Phosphoesterase</fullName>
        <ecNumber evidence="1">3.1.4.-</ecNumber>
    </recommendedName>
</protein>
<gene>
    <name evidence="3" type="ORF">MHHB_P0379</name>
</gene>
<dbReference type="InterPro" id="IPR029052">
    <property type="entry name" value="Metallo-depent_PP-like"/>
</dbReference>
<sequence>MKLILGVISDTHVYDRADKVPKKIFQHFSDVDLIIHCGDITSECVLEDLRDISKTVAVRGNMDYLDLPREIVLNIEGFNIGIIHGDIIYPRGNVLMMKYYSLEKNLDALISGHTHIPLIKEIYIEKLNKKILLLNPGSPTVPRVFEKSIMKVEIEDNRINPTLISLK</sequence>
<comment type="caution">
    <text evidence="3">The sequence shown here is derived from an EMBL/GenBank/DDBJ whole genome shotgun (WGS) entry which is preliminary data.</text>
</comment>
<dbReference type="InterPro" id="IPR041802">
    <property type="entry name" value="MPP_YfcE"/>
</dbReference>
<comment type="similarity">
    <text evidence="1">Belongs to the metallophosphoesterase superfamily. YfcE family.</text>
</comment>
<dbReference type="EC" id="3.1.4.-" evidence="1"/>
<evidence type="ECO:0000256" key="1">
    <source>
        <dbReference type="RuleBase" id="RU362039"/>
    </source>
</evidence>
<proteinExistence type="inferred from homology"/>
<evidence type="ECO:0000313" key="4">
    <source>
        <dbReference type="Proteomes" id="UP000290527"/>
    </source>
</evidence>
<keyword evidence="1" id="KW-0479">Metal-binding</keyword>
<accession>A0A401HPG1</accession>
<dbReference type="EMBL" id="BFAX01000002">
    <property type="protein sequence ID" value="GBF36154.1"/>
    <property type="molecule type" value="Genomic_DNA"/>
</dbReference>
<dbReference type="Proteomes" id="UP000290527">
    <property type="component" value="Unassembled WGS sequence"/>
</dbReference>
<evidence type="ECO:0000259" key="2">
    <source>
        <dbReference type="Pfam" id="PF12850"/>
    </source>
</evidence>
<dbReference type="Pfam" id="PF12850">
    <property type="entry name" value="Metallophos_2"/>
    <property type="match status" value="1"/>
</dbReference>
<dbReference type="InterPro" id="IPR024654">
    <property type="entry name" value="Calcineurin-like_PHP_lpxH"/>
</dbReference>
<dbReference type="CDD" id="cd00841">
    <property type="entry name" value="MPP_YfcE"/>
    <property type="match status" value="1"/>
</dbReference>